<reference evidence="4 5" key="1">
    <citation type="submission" date="2020-05" db="EMBL/GenBank/DDBJ databases">
        <authorList>
            <person name="Khan S.A."/>
            <person name="Jeon C.O."/>
            <person name="Chun B.H."/>
        </authorList>
    </citation>
    <scope>NUCLEOTIDE SEQUENCE [LARGE SCALE GENOMIC DNA]</scope>
    <source>
        <strain evidence="4 5">B156</strain>
    </source>
</reference>
<accession>A0A849K547</accession>
<dbReference type="Pfam" id="PF11854">
    <property type="entry name" value="MtrB_PioB"/>
    <property type="match status" value="1"/>
</dbReference>
<keyword evidence="3" id="KW-0998">Cell outer membrane</keyword>
<dbReference type="SUPFAM" id="SSF56935">
    <property type="entry name" value="Porins"/>
    <property type="match status" value="2"/>
</dbReference>
<comment type="subcellular location">
    <subcellularLocation>
        <location evidence="1">Cell outer membrane</location>
    </subcellularLocation>
</comment>
<dbReference type="Gene3D" id="2.40.170.20">
    <property type="entry name" value="TonB-dependent receptor, beta-barrel domain"/>
    <property type="match status" value="1"/>
</dbReference>
<sequence length="449" mass="49697">MKQNEDFRFQQHPGQIVNNGATRVDAEQVQQNFLARLNHAVSRSFDVTGLFRYEHRDTRTPIGLYAFAAADPTAVPPLAANRVVNNLPQNRRQQTFAVDGRYDLRQGSTFTGGVEHLRIHRSVDAPAVSLATQEQPFLSGEATQNTVRLGYRHAFSESLNGHVNLSRSEREAGPYFDFPRTAATPAPGIFPQVPGFRQFFLASRDQNKVRASVDYQATEALWVQGTVEHLQDRYPDSRYGLNRAGMTTWTLDGVYAASDRISFNGFVSFEDGETRANQYQLASGTAALPYAINPNCAVTAAAGSSSNIADPCREWSFTQNDRVWTLGVGAKSAHMGGKLTLTGDVVHARAKTNMDFTGGARNTTTRVFVPAVNMPGITSTMTDFRLGAKYDFTKESAVRLGYLFRRLRSSDPQFDLFGITSVQAYIGPGMRAPDYNVHALSVSYVYTFR</sequence>
<dbReference type="GO" id="GO:0009279">
    <property type="term" value="C:cell outer membrane"/>
    <property type="evidence" value="ECO:0007669"/>
    <property type="project" value="UniProtKB-SubCell"/>
</dbReference>
<dbReference type="InterPro" id="IPR036942">
    <property type="entry name" value="Beta-barrel_TonB_sf"/>
</dbReference>
<evidence type="ECO:0000313" key="4">
    <source>
        <dbReference type="EMBL" id="NNU43532.1"/>
    </source>
</evidence>
<gene>
    <name evidence="4" type="ORF">HK415_10755</name>
</gene>
<proteinExistence type="predicted"/>
<dbReference type="Proteomes" id="UP000552954">
    <property type="component" value="Unassembled WGS sequence"/>
</dbReference>
<reference evidence="4 5" key="2">
    <citation type="submission" date="2020-06" db="EMBL/GenBank/DDBJ databases">
        <title>Ramlibacter rhizophilus sp. nov., isolated from rhizosphere soil of national flower Mugunghwa from South Korea.</title>
        <authorList>
            <person name="Zheng-Fei Y."/>
            <person name="Huan T."/>
        </authorList>
    </citation>
    <scope>NUCLEOTIDE SEQUENCE [LARGE SCALE GENOMIC DNA]</scope>
    <source>
        <strain evidence="4 5">B156</strain>
    </source>
</reference>
<keyword evidence="2" id="KW-0472">Membrane</keyword>
<evidence type="ECO:0000313" key="5">
    <source>
        <dbReference type="Proteomes" id="UP000552954"/>
    </source>
</evidence>
<evidence type="ECO:0000256" key="3">
    <source>
        <dbReference type="ARBA" id="ARBA00023237"/>
    </source>
</evidence>
<name>A0A849K547_9BURK</name>
<keyword evidence="5" id="KW-1185">Reference proteome</keyword>
<organism evidence="4 5">
    <name type="scientific">Ramlibacter montanisoli</name>
    <dbReference type="NCBI Taxonomy" id="2732512"/>
    <lineage>
        <taxon>Bacteria</taxon>
        <taxon>Pseudomonadati</taxon>
        <taxon>Pseudomonadota</taxon>
        <taxon>Betaproteobacteria</taxon>
        <taxon>Burkholderiales</taxon>
        <taxon>Comamonadaceae</taxon>
        <taxon>Ramlibacter</taxon>
    </lineage>
</organism>
<comment type="caution">
    <text evidence="4">The sequence shown here is derived from an EMBL/GenBank/DDBJ whole genome shotgun (WGS) entry which is preliminary data.</text>
</comment>
<evidence type="ECO:0000256" key="1">
    <source>
        <dbReference type="ARBA" id="ARBA00004442"/>
    </source>
</evidence>
<dbReference type="AlphaFoldDB" id="A0A849K547"/>
<dbReference type="InterPro" id="IPR020016">
    <property type="entry name" value="Decahaem-assoc_OM_MtrB/PioB"/>
</dbReference>
<evidence type="ECO:0000256" key="2">
    <source>
        <dbReference type="ARBA" id="ARBA00023136"/>
    </source>
</evidence>
<dbReference type="EMBL" id="JABFCS010000001">
    <property type="protein sequence ID" value="NNU43532.1"/>
    <property type="molecule type" value="Genomic_DNA"/>
</dbReference>
<protein>
    <submittedName>
        <fullName evidence="4">MtrB/PioB family outer membrane beta-barrel protein</fullName>
    </submittedName>
</protein>